<dbReference type="Gene3D" id="3.60.130.30">
    <property type="match status" value="1"/>
</dbReference>
<proteinExistence type="predicted"/>
<accession>A0ABQ8KDB2</accession>
<evidence type="ECO:0000313" key="1">
    <source>
        <dbReference type="EMBL" id="KAH9835531.1"/>
    </source>
</evidence>
<keyword evidence="2" id="KW-1185">Reference proteome</keyword>
<dbReference type="Proteomes" id="UP000814176">
    <property type="component" value="Unassembled WGS sequence"/>
</dbReference>
<reference evidence="1 2" key="1">
    <citation type="journal article" date="2021" name="Environ. Microbiol.">
        <title>Gene family expansions and transcriptome signatures uncover fungal adaptations to wood decay.</title>
        <authorList>
            <person name="Hage H."/>
            <person name="Miyauchi S."/>
            <person name="Viragh M."/>
            <person name="Drula E."/>
            <person name="Min B."/>
            <person name="Chaduli D."/>
            <person name="Navarro D."/>
            <person name="Favel A."/>
            <person name="Norest M."/>
            <person name="Lesage-Meessen L."/>
            <person name="Balint B."/>
            <person name="Merenyi Z."/>
            <person name="de Eugenio L."/>
            <person name="Morin E."/>
            <person name="Martinez A.T."/>
            <person name="Baldrian P."/>
            <person name="Stursova M."/>
            <person name="Martinez M.J."/>
            <person name="Novotny C."/>
            <person name="Magnuson J.K."/>
            <person name="Spatafora J.W."/>
            <person name="Maurice S."/>
            <person name="Pangilinan J."/>
            <person name="Andreopoulos W."/>
            <person name="LaButti K."/>
            <person name="Hundley H."/>
            <person name="Na H."/>
            <person name="Kuo A."/>
            <person name="Barry K."/>
            <person name="Lipzen A."/>
            <person name="Henrissat B."/>
            <person name="Riley R."/>
            <person name="Ahrendt S."/>
            <person name="Nagy L.G."/>
            <person name="Grigoriev I.V."/>
            <person name="Martin F."/>
            <person name="Rosso M.N."/>
        </authorList>
    </citation>
    <scope>NUCLEOTIDE SEQUENCE [LARGE SCALE GENOMIC DNA]</scope>
    <source>
        <strain evidence="1 2">CIRM-BRFM 1785</strain>
    </source>
</reference>
<organism evidence="1 2">
    <name type="scientific">Rhodofomes roseus</name>
    <dbReference type="NCBI Taxonomy" id="34475"/>
    <lineage>
        <taxon>Eukaryota</taxon>
        <taxon>Fungi</taxon>
        <taxon>Dikarya</taxon>
        <taxon>Basidiomycota</taxon>
        <taxon>Agaricomycotina</taxon>
        <taxon>Agaricomycetes</taxon>
        <taxon>Polyporales</taxon>
        <taxon>Rhodofomes</taxon>
    </lineage>
</organism>
<dbReference type="RefSeq" id="XP_047777908.1">
    <property type="nucleotide sequence ID" value="XM_047927513.1"/>
</dbReference>
<evidence type="ECO:0008006" key="3">
    <source>
        <dbReference type="Google" id="ProtNLM"/>
    </source>
</evidence>
<gene>
    <name evidence="1" type="ORF">C8Q71DRAFT_858393</name>
</gene>
<comment type="caution">
    <text evidence="1">The sequence shown here is derived from an EMBL/GenBank/DDBJ whole genome shotgun (WGS) entry which is preliminary data.</text>
</comment>
<name>A0ABQ8KDB2_9APHY</name>
<dbReference type="EMBL" id="JADCUA010000012">
    <property type="protein sequence ID" value="KAH9835531.1"/>
    <property type="molecule type" value="Genomic_DNA"/>
</dbReference>
<evidence type="ECO:0000313" key="2">
    <source>
        <dbReference type="Proteomes" id="UP000814176"/>
    </source>
</evidence>
<dbReference type="GeneID" id="72008245"/>
<sequence length="629" mass="69233">MLAQVPADKQLEQWVEAVESSDLFQGGLTADKDWELGRDGLKREVGRCKQFSRTGVALDFATLIGVIKLVLRYRRIESKTEGGTKSVRQLHKDDLAKLCPHDKPALRTLQDWIRLGIRCGVLAAGGTVDCLVLVSAYNLKSELNRLNEAAIAEVANWLRAPQPGTVMGDLVINRIIPVVEQLHKRLHGAVLFKDIPGNDELLKPCLDNTFDLCNRDATYWAGCLAPLMADSNATVPAATPVKDAAPAQAWTITMSFSAAATPKPSDLRDAWTGEAWTELERSRAARAQWTVEPASLEETGSEVIDQLDSHFHSGRRRDPHSYVGIDAATVTSSGGRLLLQYDDGSLLCFVDTALPQDFRQDLYSNLVACFGDRDSLKQTDSRAAGDSNQFPAIHFSWYNRNATKGSDAPCDVHPLQLEREGRKTNHRQFIPYPSADMERYGDVFQTMEKLTSFLPEEVKVLSSYIQDLPGSHQPLVSPFLSLVVNLNVATKAHRDPKDHAYCLVVPIGEFDEGELCLYEPGLVLRIKNGDFVYCVAETCSKGLPRGNLSFAPIPARWSPFADAMYPIQLAYGRFVDALSSDISPTLPNMWRSPLCSSTIAAGVIVYAHSSLPEQFGGCMLGAGQTVQQP</sequence>
<protein>
    <recommendedName>
        <fullName evidence="3">PH domain-containing protein</fullName>
    </recommendedName>
</protein>